<accession>A0A6N2YH40</accession>
<dbReference type="InterPro" id="IPR050706">
    <property type="entry name" value="Cyclic-di-GMP_PDE-like"/>
</dbReference>
<dbReference type="EC" id="3.1.4.52" evidence="3"/>
<keyword evidence="1" id="KW-1133">Transmembrane helix</keyword>
<dbReference type="EMBL" id="CACRTR010000003">
    <property type="protein sequence ID" value="VYT65397.1"/>
    <property type="molecule type" value="Genomic_DNA"/>
</dbReference>
<evidence type="ECO:0000256" key="1">
    <source>
        <dbReference type="SAM" id="Phobius"/>
    </source>
</evidence>
<dbReference type="CDD" id="cd01948">
    <property type="entry name" value="EAL"/>
    <property type="match status" value="1"/>
</dbReference>
<feature type="transmembrane region" description="Helical" evidence="1">
    <location>
        <begin position="6"/>
        <end position="26"/>
    </location>
</feature>
<organism evidence="3">
    <name type="scientific">Eubacterium limosum</name>
    <dbReference type="NCBI Taxonomy" id="1736"/>
    <lineage>
        <taxon>Bacteria</taxon>
        <taxon>Bacillati</taxon>
        <taxon>Bacillota</taxon>
        <taxon>Clostridia</taxon>
        <taxon>Eubacteriales</taxon>
        <taxon>Eubacteriaceae</taxon>
        <taxon>Eubacterium</taxon>
    </lineage>
</organism>
<dbReference type="AlphaFoldDB" id="A0A6N2YH40"/>
<protein>
    <submittedName>
        <fullName evidence="3">Oxygen sensor protein DosP</fullName>
        <ecNumber evidence="3">3.1.4.52</ecNumber>
    </submittedName>
</protein>
<dbReference type="SMART" id="SM00052">
    <property type="entry name" value="EAL"/>
    <property type="match status" value="1"/>
</dbReference>
<keyword evidence="3" id="KW-0378">Hydrolase</keyword>
<proteinExistence type="predicted"/>
<dbReference type="InterPro" id="IPR001633">
    <property type="entry name" value="EAL_dom"/>
</dbReference>
<evidence type="ECO:0000259" key="2">
    <source>
        <dbReference type="PROSITE" id="PS50883"/>
    </source>
</evidence>
<gene>
    <name evidence="3" type="primary">dosP_2</name>
    <name evidence="3" type="ORF">ELLFYP34_01594</name>
</gene>
<dbReference type="PANTHER" id="PTHR33121:SF71">
    <property type="entry name" value="OXYGEN SENSOR PROTEIN DOSP"/>
    <property type="match status" value="1"/>
</dbReference>
<dbReference type="GO" id="GO:0071111">
    <property type="term" value="F:cyclic-guanylate-specific phosphodiesterase activity"/>
    <property type="evidence" value="ECO:0007669"/>
    <property type="project" value="UniProtKB-EC"/>
</dbReference>
<keyword evidence="1" id="KW-0472">Membrane</keyword>
<dbReference type="PROSITE" id="PS50883">
    <property type="entry name" value="EAL"/>
    <property type="match status" value="1"/>
</dbReference>
<dbReference type="PANTHER" id="PTHR33121">
    <property type="entry name" value="CYCLIC DI-GMP PHOSPHODIESTERASE PDEF"/>
    <property type="match status" value="1"/>
</dbReference>
<reference evidence="3" key="1">
    <citation type="submission" date="2019-11" db="EMBL/GenBank/DDBJ databases">
        <authorList>
            <person name="Feng L."/>
        </authorList>
    </citation>
    <scope>NUCLEOTIDE SEQUENCE</scope>
    <source>
        <strain evidence="3">ElimosumLFYP34</strain>
    </source>
</reference>
<name>A0A6N2YH40_EUBLI</name>
<evidence type="ECO:0000313" key="3">
    <source>
        <dbReference type="EMBL" id="VYT65397.1"/>
    </source>
</evidence>
<feature type="domain" description="EAL" evidence="2">
    <location>
        <begin position="70"/>
        <end position="324"/>
    </location>
</feature>
<sequence>MEEIIISSTITFILTFFVFYILSVKINKHKKGLNFRQSRKNMPEKEKTSNVTNEVRETNICRQDEEVFIKYMTDVSMNAALEEKAFEAFLQPKYELKGETIVGAEALVRWITEGEIFLYPNNFIPFFEKNGFIINLDLYMFEKVCEIIHSWRSAGIKEVAVSINFSRRHLANEGFAEELGKIADSWKVPRSLLEIEVTESIAMENIVQIQRSFAALRRLGFSVALDDFGSGYSSLGFLKNMPIDTVKLDKSFFDRIENQQKFETIIKHILLMAHELDLRVVAEGIETEEQVNLLRHFDCDMVQGFYYAKPMKEALFKEELKKQSKEMEVDYSATYAVL</sequence>
<keyword evidence="1" id="KW-0812">Transmembrane</keyword>
<dbReference type="InterPro" id="IPR035919">
    <property type="entry name" value="EAL_sf"/>
</dbReference>
<dbReference type="SUPFAM" id="SSF141868">
    <property type="entry name" value="EAL domain-like"/>
    <property type="match status" value="1"/>
</dbReference>
<dbReference type="Pfam" id="PF00563">
    <property type="entry name" value="EAL"/>
    <property type="match status" value="1"/>
</dbReference>
<dbReference type="Gene3D" id="3.20.20.450">
    <property type="entry name" value="EAL domain"/>
    <property type="match status" value="1"/>
</dbReference>